<dbReference type="EMBL" id="JAEDAK010000004">
    <property type="protein sequence ID" value="MBH9576749.1"/>
    <property type="molecule type" value="Genomic_DNA"/>
</dbReference>
<evidence type="ECO:0000313" key="2">
    <source>
        <dbReference type="Proteomes" id="UP000613266"/>
    </source>
</evidence>
<reference evidence="1" key="1">
    <citation type="submission" date="2020-12" db="EMBL/GenBank/DDBJ databases">
        <title>The genome sequence of Inhella sp. 1Y17.</title>
        <authorList>
            <person name="Liu Y."/>
        </authorList>
    </citation>
    <scope>NUCLEOTIDE SEQUENCE</scope>
    <source>
        <strain evidence="1">1Y17</strain>
    </source>
</reference>
<dbReference type="InterPro" id="IPR013320">
    <property type="entry name" value="ConA-like_dom_sf"/>
</dbReference>
<protein>
    <submittedName>
        <fullName evidence="1">Glycoside hydrolase family 16 protein</fullName>
    </submittedName>
</protein>
<sequence length="283" mass="31126">MIAPLALAAGALFFDDFSQANREQLAAQGWLLRTQAGHPGVPGARWDPAALELLDDPEQPGNRLLRLHARTDGTPTGTVQSQLCRPLQFLWGSTSARVRFSPRREGGDPVVQAVFQLSPLRFDYDPLFSELDWEYLPNGGWGSASTRLYAIAWQTVRLEPWDAHNAMAERAEQLGGRWLQLTVQNTPAGSRWFVDGQELARHAGRTIPRQPMALALSHWVSPGGLRSSGPLQGEAFEVDWVIHEADATRSPAELAATVAALRAQGLSQQDTLPPANRPPRCDF</sequence>
<dbReference type="GO" id="GO:0016787">
    <property type="term" value="F:hydrolase activity"/>
    <property type="evidence" value="ECO:0007669"/>
    <property type="project" value="UniProtKB-KW"/>
</dbReference>
<organism evidence="1 2">
    <name type="scientific">Inhella proteolytica</name>
    <dbReference type="NCBI Taxonomy" id="2795029"/>
    <lineage>
        <taxon>Bacteria</taxon>
        <taxon>Pseudomonadati</taxon>
        <taxon>Pseudomonadota</taxon>
        <taxon>Betaproteobacteria</taxon>
        <taxon>Burkholderiales</taxon>
        <taxon>Sphaerotilaceae</taxon>
        <taxon>Inhella</taxon>
    </lineage>
</organism>
<comment type="caution">
    <text evidence="1">The sequence shown here is derived from an EMBL/GenBank/DDBJ whole genome shotgun (WGS) entry which is preliminary data.</text>
</comment>
<dbReference type="Gene3D" id="2.60.120.200">
    <property type="match status" value="1"/>
</dbReference>
<dbReference type="CDD" id="cd00413">
    <property type="entry name" value="Glyco_hydrolase_16"/>
    <property type="match status" value="1"/>
</dbReference>
<evidence type="ECO:0000313" key="1">
    <source>
        <dbReference type="EMBL" id="MBH9576749.1"/>
    </source>
</evidence>
<name>A0A931J395_9BURK</name>
<dbReference type="Proteomes" id="UP000613266">
    <property type="component" value="Unassembled WGS sequence"/>
</dbReference>
<dbReference type="RefSeq" id="WP_198110362.1">
    <property type="nucleotide sequence ID" value="NZ_JAEDAK010000004.1"/>
</dbReference>
<keyword evidence="1" id="KW-0378">Hydrolase</keyword>
<keyword evidence="2" id="KW-1185">Reference proteome</keyword>
<dbReference type="AlphaFoldDB" id="A0A931J395"/>
<dbReference type="SUPFAM" id="SSF49899">
    <property type="entry name" value="Concanavalin A-like lectins/glucanases"/>
    <property type="match status" value="1"/>
</dbReference>
<proteinExistence type="predicted"/>
<accession>A0A931J395</accession>
<gene>
    <name evidence="1" type="ORF">I7X39_07520</name>
</gene>